<evidence type="ECO:0000313" key="1">
    <source>
        <dbReference type="EMBL" id="OBI79801.1"/>
    </source>
</evidence>
<comment type="caution">
    <text evidence="1">The sequence shown here is derived from an EMBL/GenBank/DDBJ whole genome shotgun (WGS) entry which is preliminary data.</text>
</comment>
<dbReference type="Proteomes" id="UP000093795">
    <property type="component" value="Unassembled WGS sequence"/>
</dbReference>
<name>A0A1A3C257_MYCAS</name>
<accession>A0A1A3C257</accession>
<evidence type="ECO:0000313" key="2">
    <source>
        <dbReference type="Proteomes" id="UP000093795"/>
    </source>
</evidence>
<dbReference type="STRING" id="1790.A5645_03855"/>
<reference evidence="1 2" key="1">
    <citation type="submission" date="2016-06" db="EMBL/GenBank/DDBJ databases">
        <authorList>
            <person name="Kjaerup R.B."/>
            <person name="Dalgaard T.S."/>
            <person name="Juul-Madsen H.R."/>
        </authorList>
    </citation>
    <scope>NUCLEOTIDE SEQUENCE [LARGE SCALE GENOMIC DNA]</scope>
    <source>
        <strain evidence="1 2">1081914.2</strain>
    </source>
</reference>
<dbReference type="OrthoDB" id="5189801at2"/>
<protein>
    <submittedName>
        <fullName evidence="1">Peptidase M50</fullName>
    </submittedName>
</protein>
<proteinExistence type="predicted"/>
<sequence length="217" mass="23610">MNAAQKASGVAVLVFGEARPPRSLRDLPTHRVGDPADLDALLDTFGRLVVVGRDADLATVLTRLLRTDRLDVEVGYVPRRRTRATRAYRLPSGLRAARRARRGTARRVPLIRDETGTVIVGRGAWLPSEGAASMRGEAVVDDTVLFDGDVAAVWIEPTLALPGVRAAVAGRWVRWFSGRAAQLGTTGAAVIRDGVAAPRPIRRSSFYRNVEGWQLVR</sequence>
<organism evidence="1 2">
    <name type="scientific">Mycobacterium asiaticum</name>
    <dbReference type="NCBI Taxonomy" id="1790"/>
    <lineage>
        <taxon>Bacteria</taxon>
        <taxon>Bacillati</taxon>
        <taxon>Actinomycetota</taxon>
        <taxon>Actinomycetes</taxon>
        <taxon>Mycobacteriales</taxon>
        <taxon>Mycobacteriaceae</taxon>
        <taxon>Mycobacterium</taxon>
    </lineage>
</organism>
<dbReference type="EMBL" id="LZKQ01000220">
    <property type="protein sequence ID" value="OBI79801.1"/>
    <property type="molecule type" value="Genomic_DNA"/>
</dbReference>
<dbReference type="AlphaFoldDB" id="A0A1A3C257"/>
<dbReference type="RefSeq" id="WP_065122231.1">
    <property type="nucleotide sequence ID" value="NZ_LZKQ01000220.1"/>
</dbReference>
<gene>
    <name evidence="1" type="ORF">A9X01_25760</name>
</gene>